<dbReference type="CDD" id="cd03801">
    <property type="entry name" value="GT4_PimA-like"/>
    <property type="match status" value="1"/>
</dbReference>
<organism evidence="2 3">
    <name type="scientific">Candidatus Roizmanbacteria bacterium RIFCSPHIGHO2_12_FULL_33_9</name>
    <dbReference type="NCBI Taxonomy" id="1802045"/>
    <lineage>
        <taxon>Bacteria</taxon>
        <taxon>Candidatus Roizmaniibacteriota</taxon>
    </lineage>
</organism>
<dbReference type="SUPFAM" id="SSF53756">
    <property type="entry name" value="UDP-Glycosyltransferase/glycogen phosphorylase"/>
    <property type="match status" value="1"/>
</dbReference>
<name>A0A1F7HG17_9BACT</name>
<dbReference type="Gene3D" id="3.40.50.2000">
    <property type="entry name" value="Glycogen Phosphorylase B"/>
    <property type="match status" value="2"/>
</dbReference>
<dbReference type="Pfam" id="PF13692">
    <property type="entry name" value="Glyco_trans_1_4"/>
    <property type="match status" value="1"/>
</dbReference>
<dbReference type="AlphaFoldDB" id="A0A1F7HG17"/>
<dbReference type="Proteomes" id="UP000177199">
    <property type="component" value="Unassembled WGS sequence"/>
</dbReference>
<evidence type="ECO:0000256" key="1">
    <source>
        <dbReference type="ARBA" id="ARBA00022679"/>
    </source>
</evidence>
<dbReference type="GO" id="GO:0009103">
    <property type="term" value="P:lipopolysaccharide biosynthetic process"/>
    <property type="evidence" value="ECO:0007669"/>
    <property type="project" value="TreeGrafter"/>
</dbReference>
<dbReference type="EMBL" id="MFZV01000050">
    <property type="protein sequence ID" value="OGK30189.1"/>
    <property type="molecule type" value="Genomic_DNA"/>
</dbReference>
<accession>A0A1F7HG17</accession>
<evidence type="ECO:0000313" key="3">
    <source>
        <dbReference type="Proteomes" id="UP000177199"/>
    </source>
</evidence>
<dbReference type="GO" id="GO:0016757">
    <property type="term" value="F:glycosyltransferase activity"/>
    <property type="evidence" value="ECO:0007669"/>
    <property type="project" value="TreeGrafter"/>
</dbReference>
<dbReference type="PANTHER" id="PTHR46401">
    <property type="entry name" value="GLYCOSYLTRANSFERASE WBBK-RELATED"/>
    <property type="match status" value="1"/>
</dbReference>
<keyword evidence="1" id="KW-0808">Transferase</keyword>
<evidence type="ECO:0000313" key="2">
    <source>
        <dbReference type="EMBL" id="OGK30189.1"/>
    </source>
</evidence>
<proteinExistence type="predicted"/>
<reference evidence="2 3" key="1">
    <citation type="journal article" date="2016" name="Nat. Commun.">
        <title>Thousands of microbial genomes shed light on interconnected biogeochemical processes in an aquifer system.</title>
        <authorList>
            <person name="Anantharaman K."/>
            <person name="Brown C.T."/>
            <person name="Hug L.A."/>
            <person name="Sharon I."/>
            <person name="Castelle C.J."/>
            <person name="Probst A.J."/>
            <person name="Thomas B.C."/>
            <person name="Singh A."/>
            <person name="Wilkins M.J."/>
            <person name="Karaoz U."/>
            <person name="Brodie E.L."/>
            <person name="Williams K.H."/>
            <person name="Hubbard S.S."/>
            <person name="Banfield J.F."/>
        </authorList>
    </citation>
    <scope>NUCLEOTIDE SEQUENCE [LARGE SCALE GENOMIC DNA]</scope>
</reference>
<protein>
    <submittedName>
        <fullName evidence="2">Uncharacterized protein</fullName>
    </submittedName>
</protein>
<comment type="caution">
    <text evidence="2">The sequence shown here is derived from an EMBL/GenBank/DDBJ whole genome shotgun (WGS) entry which is preliminary data.</text>
</comment>
<gene>
    <name evidence="2" type="ORF">A3F29_00835</name>
</gene>
<dbReference type="PANTHER" id="PTHR46401:SF2">
    <property type="entry name" value="GLYCOSYLTRANSFERASE WBBK-RELATED"/>
    <property type="match status" value="1"/>
</dbReference>
<sequence length="402" mass="46762">MKILMVTPYVPYPPASGGQIRTLNLLKYLSRKNDIYLVSLYKHENEKRHIEFLTKYCKEIHLCKRPEKPWQLKNILTAIFTSKPFLIVRNFSEDAKSTIKDLLKRVQFDVIHSETFYVMPHIPKTHVPTLLVEQTIEYKVYKHFVDGLPFFIRPFIFIDVLKLRHWERYYWNQATLVATVSNHDKELIKEEVSDINTAVIPNGAGDEMFEKTIKHRNTIDPVLLFLGNFFWLQNMEAAQFTIKKILPQLEKKMQNFKIVIAGQQAKKINTTNSKVQIVEIEEDNADKVKKLYQTSTLFIAPIFGPGGTRLKILAAMAAGLPVISTSVGIEGLNIKDNQHVLVANNKEQFVEKVLLALSNQKLYQDLQNNSYELALKKYNWKNISEELEQVYKNVKKHDENRN</sequence>